<dbReference type="GeneID" id="29057200"/>
<name>A0A1B2IAF2_9CAUD</name>
<keyword evidence="2" id="KW-1185">Reference proteome</keyword>
<gene>
    <name evidence="1" type="ORF">ASESINO_250</name>
</gene>
<organism evidence="1 2">
    <name type="scientific">Erwinia phage vB_EamM_Asesino</name>
    <dbReference type="NCBI Taxonomy" id="1883370"/>
    <lineage>
        <taxon>Viruses</taxon>
        <taxon>Duplodnaviria</taxon>
        <taxon>Heunggongvirae</taxon>
        <taxon>Uroviricota</taxon>
        <taxon>Caudoviricetes</taxon>
        <taxon>Chimalliviridae</taxon>
        <taxon>Erskinevirus</taxon>
        <taxon>Erskinevirus asesino</taxon>
    </lineage>
</organism>
<protein>
    <submittedName>
        <fullName evidence="1">Uncharacterized protein</fullName>
    </submittedName>
</protein>
<evidence type="ECO:0000313" key="2">
    <source>
        <dbReference type="Proteomes" id="UP000202181"/>
    </source>
</evidence>
<reference evidence="1" key="1">
    <citation type="submission" date="2016-06" db="EMBL/GenBank/DDBJ databases">
        <authorList>
            <person name="Berg J.A."/>
            <person name="Hyde J.R."/>
            <person name="Breakwell D.P."/>
            <person name="Hope S."/>
            <person name="Grose J.H."/>
        </authorList>
    </citation>
    <scope>NUCLEOTIDE SEQUENCE [LARGE SCALE GENOMIC DNA]</scope>
</reference>
<dbReference type="RefSeq" id="YP_009290868.1">
    <property type="nucleotide sequence ID" value="NC_031107.2"/>
</dbReference>
<dbReference type="OrthoDB" id="36912at10239"/>
<dbReference type="Proteomes" id="UP000202181">
    <property type="component" value="Segment"/>
</dbReference>
<accession>A0A1B2IAF2</accession>
<sequence length="303" mass="34318">MQLPNAEIQIHAVNSWYTDSLVYQFGSYEQQRSKLYRCLGEVAEGVQKHDNLKVAAGAGRLLWTFIGLMHFSKPANDVPLHDQLDHYIQLKVKATNKHAQLHALMHNALDLVWQTPEDGEFCLHSFLKAFGDFMMSLGSLCRVCGLEFDRVVYNGHYALIRTRGVMNELGMFVLSPDDFDGDSITHPLVNEKLPSGQLTHFYIESGLNAAAAKAFVPYVHTPFASHKVDEVSDKLAEALEELLERHIYADDKWRHLTFERTPKILITYENGTVTATYNDDLKFIMNALKQDNAHHETISGLTA</sequence>
<dbReference type="EMBL" id="KX397364">
    <property type="protein sequence ID" value="ANZ48263.1"/>
    <property type="molecule type" value="Genomic_DNA"/>
</dbReference>
<proteinExistence type="predicted"/>
<evidence type="ECO:0000313" key="1">
    <source>
        <dbReference type="EMBL" id="ANZ48263.1"/>
    </source>
</evidence>
<dbReference type="KEGG" id="vg:29057200"/>